<accession>W0FNV2</accession>
<proteinExistence type="predicted"/>
<sequence length="130" mass="14234">MQAPGAAVCLFLGLLLLLLIINDAVMWHVIPLIVITILAEIVRAMTKYSRTGDIVATVLMCFSSFGYYGQIWFNRAYTYECAVEEMPAGYGDTLMSVSPVWAFPVVVAAGIIVPVLATNVYMKKHAGIDK</sequence>
<evidence type="ECO:0000256" key="1">
    <source>
        <dbReference type="SAM" id="Phobius"/>
    </source>
</evidence>
<organism evidence="2">
    <name type="scientific">uncultured bacterium Contig26</name>
    <dbReference type="NCBI Taxonomy" id="1393545"/>
    <lineage>
        <taxon>Bacteria</taxon>
        <taxon>environmental samples</taxon>
    </lineage>
</organism>
<keyword evidence="1" id="KW-1133">Transmembrane helix</keyword>
<feature type="transmembrane region" description="Helical" evidence="1">
    <location>
        <begin position="51"/>
        <end position="69"/>
    </location>
</feature>
<reference evidence="2" key="1">
    <citation type="journal article" date="2013" name="PLoS ONE">
        <title>Metagenomic insights into the carbohydrate-active enzymes carried by the microorganisms adhering to solid digesta in the rumen of cows.</title>
        <authorList>
            <person name="Wang L."/>
            <person name="Hatem A."/>
            <person name="Catalyurek U.V."/>
            <person name="Morrison M."/>
            <person name="Yu Z."/>
        </authorList>
    </citation>
    <scope>NUCLEOTIDE SEQUENCE</scope>
</reference>
<keyword evidence="1" id="KW-0812">Transmembrane</keyword>
<dbReference type="EMBL" id="KC246795">
    <property type="protein sequence ID" value="AHF24482.1"/>
    <property type="molecule type" value="Genomic_DNA"/>
</dbReference>
<dbReference type="InterPro" id="IPR011733">
    <property type="entry name" value="CHP02185_IM"/>
</dbReference>
<name>W0FNV2_9BACT</name>
<keyword evidence="1" id="KW-0472">Membrane</keyword>
<dbReference type="Pfam" id="PF09605">
    <property type="entry name" value="Trep_Strep"/>
    <property type="match status" value="1"/>
</dbReference>
<protein>
    <submittedName>
        <fullName evidence="2">Uncharacterized protein</fullName>
    </submittedName>
</protein>
<feature type="transmembrane region" description="Helical" evidence="1">
    <location>
        <begin position="12"/>
        <end position="39"/>
    </location>
</feature>
<dbReference type="AlphaFoldDB" id="W0FNV2"/>
<feature type="transmembrane region" description="Helical" evidence="1">
    <location>
        <begin position="101"/>
        <end position="122"/>
    </location>
</feature>
<evidence type="ECO:0000313" key="2">
    <source>
        <dbReference type="EMBL" id="AHF24482.1"/>
    </source>
</evidence>